<protein>
    <recommendedName>
        <fullName evidence="4">Zinc finger protein</fullName>
    </recommendedName>
</protein>
<feature type="region of interest" description="Disordered" evidence="1">
    <location>
        <begin position="66"/>
        <end position="86"/>
    </location>
</feature>
<evidence type="ECO:0000313" key="3">
    <source>
        <dbReference type="Proteomes" id="UP000542674"/>
    </source>
</evidence>
<evidence type="ECO:0000256" key="1">
    <source>
        <dbReference type="SAM" id="MobiDB-lite"/>
    </source>
</evidence>
<comment type="caution">
    <text evidence="2">The sequence shown here is derived from an EMBL/GenBank/DDBJ whole genome shotgun (WGS) entry which is preliminary data.</text>
</comment>
<accession>A0A7W7WWU9</accession>
<proteinExistence type="predicted"/>
<dbReference type="InterPro" id="IPR031795">
    <property type="entry name" value="Zf-HC3"/>
</dbReference>
<organism evidence="2 3">
    <name type="scientific">Saccharothrix violaceirubra</name>
    <dbReference type="NCBI Taxonomy" id="413306"/>
    <lineage>
        <taxon>Bacteria</taxon>
        <taxon>Bacillati</taxon>
        <taxon>Actinomycetota</taxon>
        <taxon>Actinomycetes</taxon>
        <taxon>Pseudonocardiales</taxon>
        <taxon>Pseudonocardiaceae</taxon>
        <taxon>Saccharothrix</taxon>
    </lineage>
</organism>
<evidence type="ECO:0000313" key="2">
    <source>
        <dbReference type="EMBL" id="MBB4966362.1"/>
    </source>
</evidence>
<dbReference type="EMBL" id="JACHJS010000001">
    <property type="protein sequence ID" value="MBB4966362.1"/>
    <property type="molecule type" value="Genomic_DNA"/>
</dbReference>
<name>A0A7W7WWU9_9PSEU</name>
<reference evidence="2 3" key="1">
    <citation type="submission" date="2020-08" db="EMBL/GenBank/DDBJ databases">
        <title>Sequencing the genomes of 1000 actinobacteria strains.</title>
        <authorList>
            <person name="Klenk H.-P."/>
        </authorList>
    </citation>
    <scope>NUCLEOTIDE SEQUENCE [LARGE SCALE GENOMIC DNA]</scope>
    <source>
        <strain evidence="2 3">DSM 45084</strain>
    </source>
</reference>
<dbReference type="Pfam" id="PF16827">
    <property type="entry name" value="zf-HC3"/>
    <property type="match status" value="1"/>
</dbReference>
<dbReference type="AlphaFoldDB" id="A0A7W7WWU9"/>
<sequence>MARRFRWLPHDGGRHAVPVGLAAGADGATLCGLAVTAPSTSPPRHPHGCWPTCTACDTAWRRAEGIPLPSERRRTGGPPEQARGTTAVVVVGRLPDGQVRSSVVAHVPGLLDAALDLHTVAQSEMDES</sequence>
<gene>
    <name evidence="2" type="ORF">F4559_003721</name>
</gene>
<evidence type="ECO:0008006" key="4">
    <source>
        <dbReference type="Google" id="ProtNLM"/>
    </source>
</evidence>
<dbReference type="RefSeq" id="WP_184670315.1">
    <property type="nucleotide sequence ID" value="NZ_BAABAI010000026.1"/>
</dbReference>
<keyword evidence="3" id="KW-1185">Reference proteome</keyword>
<dbReference type="Proteomes" id="UP000542674">
    <property type="component" value="Unassembled WGS sequence"/>
</dbReference>